<evidence type="ECO:0000259" key="2">
    <source>
        <dbReference type="Pfam" id="PF18476"/>
    </source>
</evidence>
<reference evidence="3 4" key="1">
    <citation type="submission" date="2022-07" db="EMBL/GenBank/DDBJ databases">
        <authorList>
            <person name="Phongsopitanun W."/>
            <person name="Tanasupawat S."/>
        </authorList>
    </citation>
    <scope>NUCLEOTIDE SEQUENCE [LARGE SCALE GENOMIC DNA]</scope>
    <source>
        <strain evidence="3 4">RCU-064</strain>
    </source>
</reference>
<feature type="domain" description="PIN like" evidence="2">
    <location>
        <begin position="30"/>
        <end position="266"/>
    </location>
</feature>
<dbReference type="Proteomes" id="UP001204746">
    <property type="component" value="Unassembled WGS sequence"/>
</dbReference>
<proteinExistence type="predicted"/>
<keyword evidence="4" id="KW-1185">Reference proteome</keyword>
<protein>
    <submittedName>
        <fullName evidence="3">PIN domain-containing protein</fullName>
    </submittedName>
</protein>
<evidence type="ECO:0000313" key="3">
    <source>
        <dbReference type="EMBL" id="MCQ8195159.1"/>
    </source>
</evidence>
<evidence type="ECO:0000313" key="4">
    <source>
        <dbReference type="Proteomes" id="UP001204746"/>
    </source>
</evidence>
<dbReference type="InterPro" id="IPR041578">
    <property type="entry name" value="PIN_8"/>
</dbReference>
<comment type="caution">
    <text evidence="3">The sequence shown here is derived from an EMBL/GenBank/DDBJ whole genome shotgun (WGS) entry which is preliminary data.</text>
</comment>
<dbReference type="RefSeq" id="WP_256655900.1">
    <property type="nucleotide sequence ID" value="NZ_JANIAA010000063.1"/>
</dbReference>
<organism evidence="3 4">
    <name type="scientific">Streptomyces rugosispiralis</name>
    <dbReference type="NCBI Taxonomy" id="2967341"/>
    <lineage>
        <taxon>Bacteria</taxon>
        <taxon>Bacillati</taxon>
        <taxon>Actinomycetota</taxon>
        <taxon>Actinomycetes</taxon>
        <taxon>Kitasatosporales</taxon>
        <taxon>Streptomycetaceae</taxon>
        <taxon>Streptomyces</taxon>
    </lineage>
</organism>
<dbReference type="EMBL" id="JANIAA010000063">
    <property type="protein sequence ID" value="MCQ8195159.1"/>
    <property type="molecule type" value="Genomic_DNA"/>
</dbReference>
<sequence length="477" mass="55002">MTAPQGMFDGFEAYRTPADRDYQRVLRHGLVVLDTNVLLDLYRMNGRVREDMLTVLKTIAERLWAPHQVLVEFWRNRQSEELITYHDKKASTAAEILKSSINRSRSALDEWARNVHIGDNTDIVSPMYEKLDGAEKLYQDIEERLERQAAKDRVPGIRNTHTDPVINALEQLLDQRVGVPYSPQRHAQEVQRAKERADQQIPPGYKDFESGKKEDEEAAGDYLVWRQIMDAAQSHEKDILFVTRDLKEDWWRKASTKAVRLPRIELVNELRDLTGLRLFMVEPSTLMQQVSNVFQLEKQVDRNSVDALRHLEAVEADADALRHAATRSRFRLAKVPGGRSNDYVETLWLMAQLVEENPHLKTCLKKFMEFFTSVTLEPEARKRLMNLVSLGLSVVRGEQILLTSHGRKFVESRDAQLLRRLFMDRILGAQEARQMLAEGASVAEVKQLLDEQPDLDLSVTQSELLLRWMGKLDLLPA</sequence>
<accession>A0ABT1VCM6</accession>
<dbReference type="Pfam" id="PF18476">
    <property type="entry name" value="PIN_8"/>
    <property type="match status" value="1"/>
</dbReference>
<gene>
    <name evidence="3" type="ORF">NP777_44475</name>
</gene>
<feature type="region of interest" description="Disordered" evidence="1">
    <location>
        <begin position="193"/>
        <end position="213"/>
    </location>
</feature>
<evidence type="ECO:0000256" key="1">
    <source>
        <dbReference type="SAM" id="MobiDB-lite"/>
    </source>
</evidence>
<name>A0ABT1VCM6_9ACTN</name>